<feature type="transmembrane region" description="Helical" evidence="1">
    <location>
        <begin position="561"/>
        <end position="581"/>
    </location>
</feature>
<comment type="caution">
    <text evidence="3">The sequence shown here is derived from an EMBL/GenBank/DDBJ whole genome shotgun (WGS) entry which is preliminary data.</text>
</comment>
<feature type="domain" description="Beta-lactamase-related" evidence="2">
    <location>
        <begin position="64"/>
        <end position="382"/>
    </location>
</feature>
<evidence type="ECO:0000256" key="1">
    <source>
        <dbReference type="SAM" id="Phobius"/>
    </source>
</evidence>
<organism evidence="3 4">
    <name type="scientific">Reticulibacter mediterranei</name>
    <dbReference type="NCBI Taxonomy" id="2778369"/>
    <lineage>
        <taxon>Bacteria</taxon>
        <taxon>Bacillati</taxon>
        <taxon>Chloroflexota</taxon>
        <taxon>Ktedonobacteria</taxon>
        <taxon>Ktedonobacterales</taxon>
        <taxon>Reticulibacteraceae</taxon>
        <taxon>Reticulibacter</taxon>
    </lineage>
</organism>
<proteinExistence type="predicted"/>
<evidence type="ECO:0000313" key="4">
    <source>
        <dbReference type="Proteomes" id="UP000597444"/>
    </source>
</evidence>
<accession>A0A8J3MYW0</accession>
<dbReference type="InterPro" id="IPR050491">
    <property type="entry name" value="AmpC-like"/>
</dbReference>
<dbReference type="PANTHER" id="PTHR46825">
    <property type="entry name" value="D-ALANYL-D-ALANINE-CARBOXYPEPTIDASE/ENDOPEPTIDASE AMPH"/>
    <property type="match status" value="1"/>
</dbReference>
<evidence type="ECO:0000259" key="2">
    <source>
        <dbReference type="Pfam" id="PF00144"/>
    </source>
</evidence>
<keyword evidence="1" id="KW-0472">Membrane</keyword>
<keyword evidence="4" id="KW-1185">Reference proteome</keyword>
<dbReference type="SUPFAM" id="SSF56601">
    <property type="entry name" value="beta-lactamase/transpeptidase-like"/>
    <property type="match status" value="1"/>
</dbReference>
<sequence>MWFYLPRQGLARHMRFMIGSLVLLSVWIAFSLTPMLPVSAYAAQHSFVPLGDPQELKTFLHSVLPEQMTAHHIPGVAVSIVKDGHILLSQGYGEADLQQGKKIQADSTLFRLGSVSKLLTWTALMQLVEDGKIDLHADVNTYLKTFHIPASYPQPITVENLLTHTAGFEDGTIGQLVPQVSDLEPLGIWLPKHIPARIFPPGVVTAYSDYGAALAGYIVEQVSGMSFEQYIEHSILQPLNMYHSTFRQPLPANLAGQMSQGYTYHSGTYDAGSFENIETAPAGALSATATDMANFMIAQLQLGRFGRAHILQELTARKMQQQHFTNDPRLPGMDYGFYEQEINQQRLIGHSGDTMLFYSLLMLLPKSHVGLFVAFNSPGGSTASQNLLQAFMDHYYPAPRATLATPLAGFAERASQIEGTYWSTRRNQTTYQKVGYDLLSPITVSNTGNGHLVISGVGDQDIDLVEAQPWVFQQTNKHSDTVIFRRSGSQMNMYIGNRPYQAYQKRAWDETPPFHLGLLLICLLLFLGSGLSALVHLIATIRRKGSLKLKVIQFRSEFPRWVGWSMSTLNVIVLIGFFLLFNSNDLYAVQFAMSPTLVVVMMLASISALLTLGMVFWSFQVWRMPSWNQWRCFSYVLLALAGIAFSLDLNFWHLLWLP</sequence>
<dbReference type="InterPro" id="IPR001466">
    <property type="entry name" value="Beta-lactam-related"/>
</dbReference>
<dbReference type="AlphaFoldDB" id="A0A8J3MYW0"/>
<feature type="transmembrane region" description="Helical" evidence="1">
    <location>
        <begin position="632"/>
        <end position="655"/>
    </location>
</feature>
<name>A0A8J3MYW0_9CHLR</name>
<evidence type="ECO:0000313" key="3">
    <source>
        <dbReference type="EMBL" id="GHO92499.1"/>
    </source>
</evidence>
<feature type="transmembrane region" description="Helical" evidence="1">
    <location>
        <begin position="587"/>
        <end position="620"/>
    </location>
</feature>
<dbReference type="InterPro" id="IPR012338">
    <property type="entry name" value="Beta-lactam/transpept-like"/>
</dbReference>
<reference evidence="3" key="1">
    <citation type="submission" date="2020-10" db="EMBL/GenBank/DDBJ databases">
        <title>Taxonomic study of unclassified bacteria belonging to the class Ktedonobacteria.</title>
        <authorList>
            <person name="Yabe S."/>
            <person name="Wang C.M."/>
            <person name="Zheng Y."/>
            <person name="Sakai Y."/>
            <person name="Cavaletti L."/>
            <person name="Monciardini P."/>
            <person name="Donadio S."/>
        </authorList>
    </citation>
    <scope>NUCLEOTIDE SEQUENCE</scope>
    <source>
        <strain evidence="3">ID150040</strain>
    </source>
</reference>
<feature type="transmembrane region" description="Helical" evidence="1">
    <location>
        <begin position="514"/>
        <end position="540"/>
    </location>
</feature>
<keyword evidence="1" id="KW-0812">Transmembrane</keyword>
<dbReference type="RefSeq" id="WP_220203326.1">
    <property type="nucleotide sequence ID" value="NZ_BNJK01000001.1"/>
</dbReference>
<dbReference type="EMBL" id="BNJK01000001">
    <property type="protein sequence ID" value="GHO92499.1"/>
    <property type="molecule type" value="Genomic_DNA"/>
</dbReference>
<dbReference type="Gene3D" id="3.40.710.10">
    <property type="entry name" value="DD-peptidase/beta-lactamase superfamily"/>
    <property type="match status" value="1"/>
</dbReference>
<dbReference type="Pfam" id="PF00144">
    <property type="entry name" value="Beta-lactamase"/>
    <property type="match status" value="1"/>
</dbReference>
<dbReference type="Proteomes" id="UP000597444">
    <property type="component" value="Unassembled WGS sequence"/>
</dbReference>
<gene>
    <name evidence="3" type="ORF">KSF_025470</name>
</gene>
<protein>
    <submittedName>
        <fullName evidence="3">FmtA-like protein</fullName>
    </submittedName>
</protein>
<dbReference type="PANTHER" id="PTHR46825:SF9">
    <property type="entry name" value="BETA-LACTAMASE-RELATED DOMAIN-CONTAINING PROTEIN"/>
    <property type="match status" value="1"/>
</dbReference>
<keyword evidence="1" id="KW-1133">Transmembrane helix</keyword>